<keyword evidence="8" id="KW-0833">Ubl conjugation pathway</keyword>
<dbReference type="Gene3D" id="3.30.40.10">
    <property type="entry name" value="Zinc/RING finger domain, C3HC4 (zinc finger)"/>
    <property type="match status" value="1"/>
</dbReference>
<dbReference type="CDD" id="cd16628">
    <property type="entry name" value="RING-HC_RBR_RNF14"/>
    <property type="match status" value="1"/>
</dbReference>
<evidence type="ECO:0000256" key="5">
    <source>
        <dbReference type="ARBA" id="ARBA00022723"/>
    </source>
</evidence>
<keyword evidence="5" id="KW-0479">Metal-binding</keyword>
<evidence type="ECO:0000259" key="13">
    <source>
        <dbReference type="PROSITE" id="PS50908"/>
    </source>
</evidence>
<dbReference type="AlphaFoldDB" id="A0A3S3PJ08"/>
<dbReference type="PROSITE" id="PS51873">
    <property type="entry name" value="TRIAD"/>
    <property type="match status" value="1"/>
</dbReference>
<dbReference type="OrthoDB" id="69641at2759"/>
<evidence type="ECO:0000256" key="2">
    <source>
        <dbReference type="ARBA" id="ARBA00004906"/>
    </source>
</evidence>
<dbReference type="SUPFAM" id="SSF57850">
    <property type="entry name" value="RING/U-box"/>
    <property type="match status" value="2"/>
</dbReference>
<evidence type="ECO:0000256" key="9">
    <source>
        <dbReference type="ARBA" id="ARBA00022833"/>
    </source>
</evidence>
<dbReference type="Pfam" id="PF05773">
    <property type="entry name" value="RWD"/>
    <property type="match status" value="1"/>
</dbReference>
<dbReference type="EMBL" id="NCKU01000272">
    <property type="protein sequence ID" value="RWS16199.1"/>
    <property type="molecule type" value="Genomic_DNA"/>
</dbReference>
<comment type="similarity">
    <text evidence="10">Belongs to the RBR family. RNF14 subfamily.</text>
</comment>
<evidence type="ECO:0000256" key="8">
    <source>
        <dbReference type="ARBA" id="ARBA00022786"/>
    </source>
</evidence>
<feature type="domain" description="RWD" evidence="13">
    <location>
        <begin position="14"/>
        <end position="136"/>
    </location>
</feature>
<dbReference type="InterPro" id="IPR031127">
    <property type="entry name" value="E3_UB_ligase_RBR"/>
</dbReference>
<name>A0A3S3PJ08_9ACAR</name>
<evidence type="ECO:0000256" key="4">
    <source>
        <dbReference type="ARBA" id="ARBA00022679"/>
    </source>
</evidence>
<dbReference type="PROSITE" id="PS50089">
    <property type="entry name" value="ZF_RING_2"/>
    <property type="match status" value="1"/>
</dbReference>
<reference evidence="15 16" key="1">
    <citation type="journal article" date="2018" name="Gigascience">
        <title>Genomes of trombidid mites reveal novel predicted allergens and laterally-transferred genes associated with secondary metabolism.</title>
        <authorList>
            <person name="Dong X."/>
            <person name="Chaisiri K."/>
            <person name="Xia D."/>
            <person name="Armstrong S.D."/>
            <person name="Fang Y."/>
            <person name="Donnelly M.J."/>
            <person name="Kadowaki T."/>
            <person name="McGarry J.W."/>
            <person name="Darby A.C."/>
            <person name="Makepeace B.L."/>
        </authorList>
    </citation>
    <scope>NUCLEOTIDE SEQUENCE [LARGE SCALE GENOMIC DNA]</scope>
    <source>
        <strain evidence="15">UoL-WK</strain>
    </source>
</reference>
<dbReference type="GO" id="GO:0061630">
    <property type="term" value="F:ubiquitin protein ligase activity"/>
    <property type="evidence" value="ECO:0007669"/>
    <property type="project" value="UniProtKB-EC"/>
</dbReference>
<protein>
    <recommendedName>
        <fullName evidence="3">RBR-type E3 ubiquitin transferase</fullName>
        <ecNumber evidence="3">2.3.2.31</ecNumber>
    </recommendedName>
</protein>
<dbReference type="PROSITE" id="PS50908">
    <property type="entry name" value="RWD"/>
    <property type="match status" value="1"/>
</dbReference>
<dbReference type="InterPro" id="IPR016135">
    <property type="entry name" value="UBQ-conjugating_enzyme/RWD"/>
</dbReference>
<evidence type="ECO:0000256" key="6">
    <source>
        <dbReference type="ARBA" id="ARBA00022737"/>
    </source>
</evidence>
<evidence type="ECO:0000259" key="12">
    <source>
        <dbReference type="PROSITE" id="PS50089"/>
    </source>
</evidence>
<dbReference type="SMART" id="SM00591">
    <property type="entry name" value="RWD"/>
    <property type="match status" value="1"/>
</dbReference>
<dbReference type="InterPro" id="IPR006575">
    <property type="entry name" value="RWD_dom"/>
</dbReference>
<evidence type="ECO:0000313" key="16">
    <source>
        <dbReference type="Proteomes" id="UP000285301"/>
    </source>
</evidence>
<evidence type="ECO:0000256" key="11">
    <source>
        <dbReference type="PROSITE-ProRule" id="PRU00175"/>
    </source>
</evidence>
<evidence type="ECO:0000256" key="7">
    <source>
        <dbReference type="ARBA" id="ARBA00022771"/>
    </source>
</evidence>
<dbReference type="CDD" id="cd23820">
    <property type="entry name" value="RWD_RNF14"/>
    <property type="match status" value="1"/>
</dbReference>
<dbReference type="PANTHER" id="PTHR11685">
    <property type="entry name" value="RBR FAMILY RING FINGER AND IBR DOMAIN-CONTAINING"/>
    <property type="match status" value="1"/>
</dbReference>
<evidence type="ECO:0000256" key="1">
    <source>
        <dbReference type="ARBA" id="ARBA00001798"/>
    </source>
</evidence>
<comment type="catalytic activity">
    <reaction evidence="1">
        <text>[E2 ubiquitin-conjugating enzyme]-S-ubiquitinyl-L-cysteine + [acceptor protein]-L-lysine = [E2 ubiquitin-conjugating enzyme]-L-cysteine + [acceptor protein]-N(6)-ubiquitinyl-L-lysine.</text>
        <dbReference type="EC" id="2.3.2.31"/>
    </reaction>
</comment>
<dbReference type="EC" id="2.3.2.31" evidence="3"/>
<dbReference type="InterPro" id="IPR044066">
    <property type="entry name" value="TRIAD_supradom"/>
</dbReference>
<organism evidence="15 16">
    <name type="scientific">Dinothrombium tinctorium</name>
    <dbReference type="NCBI Taxonomy" id="1965070"/>
    <lineage>
        <taxon>Eukaryota</taxon>
        <taxon>Metazoa</taxon>
        <taxon>Ecdysozoa</taxon>
        <taxon>Arthropoda</taxon>
        <taxon>Chelicerata</taxon>
        <taxon>Arachnida</taxon>
        <taxon>Acari</taxon>
        <taxon>Acariformes</taxon>
        <taxon>Trombidiformes</taxon>
        <taxon>Prostigmata</taxon>
        <taxon>Anystina</taxon>
        <taxon>Parasitengona</taxon>
        <taxon>Trombidioidea</taxon>
        <taxon>Trombidiidae</taxon>
        <taxon>Dinothrombium</taxon>
    </lineage>
</organism>
<feature type="domain" description="RING-type" evidence="14">
    <location>
        <begin position="204"/>
        <end position="432"/>
    </location>
</feature>
<dbReference type="Proteomes" id="UP000285301">
    <property type="component" value="Unassembled WGS sequence"/>
</dbReference>
<accession>A0A3S3PJ08</accession>
<keyword evidence="6" id="KW-0677">Repeat</keyword>
<gene>
    <name evidence="15" type="ORF">B4U79_09467</name>
</gene>
<keyword evidence="9" id="KW-0862">Zinc</keyword>
<feature type="domain" description="RING-type" evidence="12">
    <location>
        <begin position="208"/>
        <end position="253"/>
    </location>
</feature>
<evidence type="ECO:0000256" key="3">
    <source>
        <dbReference type="ARBA" id="ARBA00012251"/>
    </source>
</evidence>
<proteinExistence type="inferred from homology"/>
<evidence type="ECO:0000256" key="10">
    <source>
        <dbReference type="ARBA" id="ARBA00044508"/>
    </source>
</evidence>
<comment type="pathway">
    <text evidence="2">Protein modification; protein ubiquitination.</text>
</comment>
<keyword evidence="4" id="KW-0808">Transferase</keyword>
<dbReference type="FunFam" id="3.30.40.10:FF:000137">
    <property type="entry name" value="RanBP-type and C3HC4-type zinc finger-containing protein 1"/>
    <property type="match status" value="1"/>
</dbReference>
<dbReference type="SMART" id="SM00647">
    <property type="entry name" value="IBR"/>
    <property type="match status" value="2"/>
</dbReference>
<dbReference type="Gene3D" id="1.20.120.1750">
    <property type="match status" value="1"/>
</dbReference>
<evidence type="ECO:0000259" key="14">
    <source>
        <dbReference type="PROSITE" id="PS51873"/>
    </source>
</evidence>
<keyword evidence="16" id="KW-1185">Reference proteome</keyword>
<keyword evidence="7 11" id="KW-0863">Zinc-finger</keyword>
<sequence length="447" mass="52233">MQNEAEDNTSLQDDELLALKSIFERDVLIVDESEHKGRFFANVVLPNTPFSIVYKDDETGDNSTFEVHHLPPIELFFELPAKYPCAQQPSYLISCTWLSQNDLTDICSHLDSLWEESHCEVLFTWFSFLQNDVLNFLDHSSNLNIRSLINEKQEKKHDTHYKPSDFKGDGLIDQRVVPRFLGHALINHLKAYSDYKRKEEFKKQHVKCIICFQNRLGSECVLFSCFHTSCKECMSYHFRVQIKEGNVHSLKCPETDCKIEATPALVRELVGEELYERYDQLLFSSVLQTMGDIVYCPRIKCQSPVVTEPNEKLALCPSFSPCRLWKDDNERIEMLQKYQRSNFEERKAMEKTYGKKELLDALNSLLSEEYLEENTKKCPSCKSPIEKLEGCNKMTCRKCNAYFCWLCKELLPSTSNPYRHFNDPQSKCFNKLFFGIDPDEIFDEMFD</sequence>
<dbReference type="Gene3D" id="3.10.110.10">
    <property type="entry name" value="Ubiquitin Conjugating Enzyme"/>
    <property type="match status" value="1"/>
</dbReference>
<dbReference type="InterPro" id="IPR013083">
    <property type="entry name" value="Znf_RING/FYVE/PHD"/>
</dbReference>
<comment type="caution">
    <text evidence="15">The sequence shown here is derived from an EMBL/GenBank/DDBJ whole genome shotgun (WGS) entry which is preliminary data.</text>
</comment>
<dbReference type="CDD" id="cd20354">
    <property type="entry name" value="Rcat_RBR_RNF14"/>
    <property type="match status" value="1"/>
</dbReference>
<dbReference type="GO" id="GO:0016567">
    <property type="term" value="P:protein ubiquitination"/>
    <property type="evidence" value="ECO:0007669"/>
    <property type="project" value="InterPro"/>
</dbReference>
<dbReference type="SUPFAM" id="SSF54495">
    <property type="entry name" value="UBC-like"/>
    <property type="match status" value="1"/>
</dbReference>
<dbReference type="GO" id="GO:0008270">
    <property type="term" value="F:zinc ion binding"/>
    <property type="evidence" value="ECO:0007669"/>
    <property type="project" value="UniProtKB-KW"/>
</dbReference>
<dbReference type="InterPro" id="IPR031128">
    <property type="entry name" value="RNF14_RING-HC_Zfn"/>
</dbReference>
<dbReference type="InterPro" id="IPR002867">
    <property type="entry name" value="IBR_dom"/>
</dbReference>
<dbReference type="InterPro" id="IPR047548">
    <property type="entry name" value="Rcat_RBR_RNF14"/>
</dbReference>
<evidence type="ECO:0000313" key="15">
    <source>
        <dbReference type="EMBL" id="RWS16199.1"/>
    </source>
</evidence>
<dbReference type="Pfam" id="PF22191">
    <property type="entry name" value="IBR_1"/>
    <property type="match status" value="1"/>
</dbReference>
<dbReference type="InterPro" id="IPR001841">
    <property type="entry name" value="Znf_RING"/>
</dbReference>